<keyword evidence="12 14" id="KW-1133">Transmembrane helix</keyword>
<dbReference type="InterPro" id="IPR021319">
    <property type="entry name" value="DUF2921"/>
</dbReference>
<evidence type="ECO:0000313" key="16">
    <source>
        <dbReference type="EMBL" id="KAK7837579.1"/>
    </source>
</evidence>
<name>A0AAW0KEN6_QUESU</name>
<evidence type="ECO:0000256" key="5">
    <source>
        <dbReference type="ARBA" id="ARBA00022679"/>
    </source>
</evidence>
<evidence type="ECO:0000256" key="13">
    <source>
        <dbReference type="ARBA" id="ARBA00023136"/>
    </source>
</evidence>
<evidence type="ECO:0000256" key="3">
    <source>
        <dbReference type="ARBA" id="ARBA00004906"/>
    </source>
</evidence>
<evidence type="ECO:0000256" key="1">
    <source>
        <dbReference type="ARBA" id="ARBA00000900"/>
    </source>
</evidence>
<accession>A0AAW0KEN6</accession>
<feature type="transmembrane region" description="Helical" evidence="14">
    <location>
        <begin position="287"/>
        <end position="305"/>
    </location>
</feature>
<evidence type="ECO:0000256" key="6">
    <source>
        <dbReference type="ARBA" id="ARBA00022692"/>
    </source>
</evidence>
<feature type="domain" description="SWEET-like" evidence="15">
    <location>
        <begin position="173"/>
        <end position="205"/>
    </location>
</feature>
<feature type="transmembrane region" description="Helical" evidence="14">
    <location>
        <begin position="193"/>
        <end position="213"/>
    </location>
</feature>
<sequence length="443" mass="50878">MIELVSTPTKITGVHYVQGVIIFHDVFDNEHNVGGAQIRVEGVYIWPFRQLRMVANSGKEGELSQEDDYLLSNPYHLLGVFSSQVFQESPRDKIWRRKHSPIYQMEKHCNIEIAAQISRVSSNQNDGDRDRYHMEGLMESPAVDDDRDCFSPLLINATSVNIEVYYNKAVNYTLMGAAKVSILMIGQQAIMDAYLCLLHLTAGILMRYLLAIWKASRPMNNGEGWETMRRELSVLYSHGILLGGILVMYEFHNFLRPILLLLYSFWIPQIITNVVRDSRKPLHPHYILGMTVTRLAIPLYIFGCPHNFMRIEPDRSWCICLCVFIVLQASILLLQHYLGSRWFIPRQILPEKYSYYRRFDQDTNHATDCVICMTSIDFTHRSNDCMMDGYKDGVPNLPASTTTSIRASSLLGIELLFTLSSPSEEKVRYNIIKTVTDSVTVRS</sequence>
<comment type="catalytic activity">
    <reaction evidence="1">
        <text>S-ubiquitinyl-[E2 ubiquitin-conjugating enzyme]-L-cysteine + [acceptor protein]-L-lysine = [E2 ubiquitin-conjugating enzyme]-L-cysteine + N(6)-ubiquitinyl-[acceptor protein]-L-lysine.</text>
        <dbReference type="EC" id="2.3.2.27"/>
    </reaction>
</comment>
<evidence type="ECO:0000256" key="2">
    <source>
        <dbReference type="ARBA" id="ARBA00004127"/>
    </source>
</evidence>
<evidence type="ECO:0000256" key="10">
    <source>
        <dbReference type="ARBA" id="ARBA00022786"/>
    </source>
</evidence>
<keyword evidence="8" id="KW-0732">Signal</keyword>
<dbReference type="GO" id="GO:0008270">
    <property type="term" value="F:zinc ion binding"/>
    <property type="evidence" value="ECO:0007669"/>
    <property type="project" value="UniProtKB-KW"/>
</dbReference>
<feature type="transmembrane region" description="Helical" evidence="14">
    <location>
        <begin position="317"/>
        <end position="338"/>
    </location>
</feature>
<dbReference type="EC" id="2.3.2.27" evidence="4"/>
<dbReference type="EMBL" id="PKMF04000326">
    <property type="protein sequence ID" value="KAK7837579.1"/>
    <property type="molecule type" value="Genomic_DNA"/>
</dbReference>
<evidence type="ECO:0000256" key="14">
    <source>
        <dbReference type="SAM" id="Phobius"/>
    </source>
</evidence>
<dbReference type="GO" id="GO:0061630">
    <property type="term" value="F:ubiquitin protein ligase activity"/>
    <property type="evidence" value="ECO:0007669"/>
    <property type="project" value="UniProtKB-EC"/>
</dbReference>
<keyword evidence="10" id="KW-0833">Ubl conjugation pathway</keyword>
<evidence type="ECO:0000259" key="15">
    <source>
        <dbReference type="Pfam" id="PF11145"/>
    </source>
</evidence>
<keyword evidence="9" id="KW-0863">Zinc-finger</keyword>
<proteinExistence type="predicted"/>
<organism evidence="16 17">
    <name type="scientific">Quercus suber</name>
    <name type="common">Cork oak</name>
    <dbReference type="NCBI Taxonomy" id="58331"/>
    <lineage>
        <taxon>Eukaryota</taxon>
        <taxon>Viridiplantae</taxon>
        <taxon>Streptophyta</taxon>
        <taxon>Embryophyta</taxon>
        <taxon>Tracheophyta</taxon>
        <taxon>Spermatophyta</taxon>
        <taxon>Magnoliopsida</taxon>
        <taxon>eudicotyledons</taxon>
        <taxon>Gunneridae</taxon>
        <taxon>Pentapetalae</taxon>
        <taxon>rosids</taxon>
        <taxon>fabids</taxon>
        <taxon>Fagales</taxon>
        <taxon>Fagaceae</taxon>
        <taxon>Quercus</taxon>
    </lineage>
</organism>
<comment type="pathway">
    <text evidence="3">Protein modification; protein ubiquitination.</text>
</comment>
<dbReference type="Proteomes" id="UP000237347">
    <property type="component" value="Unassembled WGS sequence"/>
</dbReference>
<protein>
    <recommendedName>
        <fullName evidence="4">RING-type E3 ubiquitin transferase</fullName>
        <ecNumber evidence="4">2.3.2.27</ecNumber>
    </recommendedName>
</protein>
<dbReference type="PANTHER" id="PTHR22763">
    <property type="entry name" value="RING ZINC FINGER PROTEIN"/>
    <property type="match status" value="1"/>
</dbReference>
<comment type="subcellular location">
    <subcellularLocation>
        <location evidence="2">Endomembrane system</location>
        <topology evidence="2">Multi-pass membrane protein</topology>
    </subcellularLocation>
</comment>
<keyword evidence="7" id="KW-0479">Metal-binding</keyword>
<evidence type="ECO:0000256" key="9">
    <source>
        <dbReference type="ARBA" id="ARBA00022771"/>
    </source>
</evidence>
<comment type="caution">
    <text evidence="16">The sequence shown here is derived from an EMBL/GenBank/DDBJ whole genome shotgun (WGS) entry which is preliminary data.</text>
</comment>
<reference evidence="16 17" key="1">
    <citation type="journal article" date="2018" name="Sci. Data">
        <title>The draft genome sequence of cork oak.</title>
        <authorList>
            <person name="Ramos A.M."/>
            <person name="Usie A."/>
            <person name="Barbosa P."/>
            <person name="Barros P.M."/>
            <person name="Capote T."/>
            <person name="Chaves I."/>
            <person name="Simoes F."/>
            <person name="Abreu I."/>
            <person name="Carrasquinho I."/>
            <person name="Faro C."/>
            <person name="Guimaraes J.B."/>
            <person name="Mendonca D."/>
            <person name="Nobrega F."/>
            <person name="Rodrigues L."/>
            <person name="Saibo N.J.M."/>
            <person name="Varela M.C."/>
            <person name="Egas C."/>
            <person name="Matos J."/>
            <person name="Miguel C.M."/>
            <person name="Oliveira M.M."/>
            <person name="Ricardo C.P."/>
            <person name="Goncalves S."/>
        </authorList>
    </citation>
    <scope>NUCLEOTIDE SEQUENCE [LARGE SCALE GENOMIC DNA]</scope>
    <source>
        <strain evidence="17">cv. HL8</strain>
    </source>
</reference>
<evidence type="ECO:0000256" key="11">
    <source>
        <dbReference type="ARBA" id="ARBA00022833"/>
    </source>
</evidence>
<evidence type="ECO:0000313" key="17">
    <source>
        <dbReference type="Proteomes" id="UP000237347"/>
    </source>
</evidence>
<keyword evidence="17" id="KW-1185">Reference proteome</keyword>
<evidence type="ECO:0000256" key="12">
    <source>
        <dbReference type="ARBA" id="ARBA00022989"/>
    </source>
</evidence>
<evidence type="ECO:0000256" key="8">
    <source>
        <dbReference type="ARBA" id="ARBA00022729"/>
    </source>
</evidence>
<feature type="transmembrane region" description="Helical" evidence="14">
    <location>
        <begin position="233"/>
        <end position="251"/>
    </location>
</feature>
<dbReference type="InterPro" id="IPR050731">
    <property type="entry name" value="HRD1_E3_ubiq-ligases"/>
</dbReference>
<keyword evidence="11" id="KW-0862">Zinc</keyword>
<keyword evidence="5" id="KW-0808">Transferase</keyword>
<keyword evidence="13 14" id="KW-0472">Membrane</keyword>
<feature type="domain" description="SWEET-like" evidence="15">
    <location>
        <begin position="206"/>
        <end position="347"/>
    </location>
</feature>
<dbReference type="GO" id="GO:0043161">
    <property type="term" value="P:proteasome-mediated ubiquitin-dependent protein catabolic process"/>
    <property type="evidence" value="ECO:0007669"/>
    <property type="project" value="TreeGrafter"/>
</dbReference>
<dbReference type="Pfam" id="PF11145">
    <property type="entry name" value="DUF2921"/>
    <property type="match status" value="2"/>
</dbReference>
<dbReference type="GO" id="GO:0012505">
    <property type="term" value="C:endomembrane system"/>
    <property type="evidence" value="ECO:0007669"/>
    <property type="project" value="UniProtKB-SubCell"/>
</dbReference>
<dbReference type="AlphaFoldDB" id="A0AAW0KEN6"/>
<keyword evidence="6 14" id="KW-0812">Transmembrane</keyword>
<gene>
    <name evidence="16" type="primary">FLY2</name>
    <name evidence="16" type="ORF">CFP56_021085</name>
</gene>
<evidence type="ECO:0000256" key="4">
    <source>
        <dbReference type="ARBA" id="ARBA00012483"/>
    </source>
</evidence>
<evidence type="ECO:0000256" key="7">
    <source>
        <dbReference type="ARBA" id="ARBA00022723"/>
    </source>
</evidence>
<dbReference type="PANTHER" id="PTHR22763:SF162">
    <property type="entry name" value="TRANSMEMBRANE E3 UBIQUITIN-PROTEIN LIGASE 1"/>
    <property type="match status" value="1"/>
</dbReference>